<gene>
    <name evidence="1" type="ORF">SAMN05216587_11134</name>
</gene>
<evidence type="ECO:0000313" key="1">
    <source>
        <dbReference type="EMBL" id="SFB10118.1"/>
    </source>
</evidence>
<name>A0A1I0YCK7_SELRU</name>
<dbReference type="RefSeq" id="WP_177188249.1">
    <property type="nucleotide sequence ID" value="NZ_FOJX01000011.1"/>
</dbReference>
<protein>
    <submittedName>
        <fullName evidence="1">Uncharacterized protein</fullName>
    </submittedName>
</protein>
<dbReference type="EMBL" id="FOJX01000011">
    <property type="protein sequence ID" value="SFB10118.1"/>
    <property type="molecule type" value="Genomic_DNA"/>
</dbReference>
<evidence type="ECO:0000313" key="2">
    <source>
        <dbReference type="Proteomes" id="UP000183843"/>
    </source>
</evidence>
<dbReference type="Proteomes" id="UP000183843">
    <property type="component" value="Unassembled WGS sequence"/>
</dbReference>
<reference evidence="1 2" key="1">
    <citation type="submission" date="2016-10" db="EMBL/GenBank/DDBJ databases">
        <authorList>
            <person name="de Groot N.N."/>
        </authorList>
    </citation>
    <scope>NUCLEOTIDE SEQUENCE [LARGE SCALE GENOMIC DNA]</scope>
    <source>
        <strain evidence="1 2">L14</strain>
    </source>
</reference>
<accession>A0A1I0YCK7</accession>
<organism evidence="1 2">
    <name type="scientific">Selenomonas ruminantium</name>
    <dbReference type="NCBI Taxonomy" id="971"/>
    <lineage>
        <taxon>Bacteria</taxon>
        <taxon>Bacillati</taxon>
        <taxon>Bacillota</taxon>
        <taxon>Negativicutes</taxon>
        <taxon>Selenomonadales</taxon>
        <taxon>Selenomonadaceae</taxon>
        <taxon>Selenomonas</taxon>
    </lineage>
</organism>
<proteinExistence type="predicted"/>
<sequence>MWQWVGDYIIEPVGFCYGVKENQCGSFITIFRGKWSACYRYAMDKTKQREARRKC</sequence>
<dbReference type="AlphaFoldDB" id="A0A1I0YCK7"/>